<keyword evidence="1" id="KW-1133">Transmembrane helix</keyword>
<dbReference type="AlphaFoldDB" id="A0AAQ4CT04"/>
<reference evidence="2 3" key="1">
    <citation type="journal article" date="2022" name="Microbiol. Resour. Announc.">
        <title>Complete Genome Sequence of the Hyperthermophilic and Acidophilic Archaeon Saccharolobus caldissimus Strain HS-3T.</title>
        <authorList>
            <person name="Sakai H.D."/>
            <person name="Kurosawa N."/>
        </authorList>
    </citation>
    <scope>NUCLEOTIDE SEQUENCE [LARGE SCALE GENOMIC DNA]</scope>
    <source>
        <strain evidence="2 3">JCM32116</strain>
    </source>
</reference>
<accession>A0AAQ4CT04</accession>
<dbReference type="Proteomes" id="UP001319921">
    <property type="component" value="Chromosome"/>
</dbReference>
<dbReference type="EMBL" id="AP025226">
    <property type="protein sequence ID" value="BDB98935.1"/>
    <property type="molecule type" value="Genomic_DNA"/>
</dbReference>
<feature type="transmembrane region" description="Helical" evidence="1">
    <location>
        <begin position="46"/>
        <end position="66"/>
    </location>
</feature>
<keyword evidence="3" id="KW-1185">Reference proteome</keyword>
<sequence length="102" mass="11797">MDRLKVLWLIFILGNIYDVLISFIAWHYEVVELNPVINLLNIQSPILMLETAIGLKLILFATIYWITKIFDKLNLNKLAILLPFTIVTLIVVILDTYNLSPL</sequence>
<feature type="transmembrane region" description="Helical" evidence="1">
    <location>
        <begin position="78"/>
        <end position="97"/>
    </location>
</feature>
<feature type="transmembrane region" description="Helical" evidence="1">
    <location>
        <begin position="7"/>
        <end position="26"/>
    </location>
</feature>
<protein>
    <recommendedName>
        <fullName evidence="4">DUF5658 domain-containing protein</fullName>
    </recommendedName>
</protein>
<evidence type="ECO:0000256" key="1">
    <source>
        <dbReference type="SAM" id="Phobius"/>
    </source>
</evidence>
<dbReference type="RefSeq" id="WP_229569294.1">
    <property type="nucleotide sequence ID" value="NZ_AP025226.1"/>
</dbReference>
<keyword evidence="1" id="KW-0812">Transmembrane</keyword>
<evidence type="ECO:0000313" key="3">
    <source>
        <dbReference type="Proteomes" id="UP001319921"/>
    </source>
</evidence>
<dbReference type="KEGG" id="scas:SACC_19520"/>
<gene>
    <name evidence="2" type="ORF">SACC_19520</name>
</gene>
<evidence type="ECO:0000313" key="2">
    <source>
        <dbReference type="EMBL" id="BDB98935.1"/>
    </source>
</evidence>
<keyword evidence="1" id="KW-0472">Membrane</keyword>
<name>A0AAQ4CT04_9CREN</name>
<evidence type="ECO:0008006" key="4">
    <source>
        <dbReference type="Google" id="ProtNLM"/>
    </source>
</evidence>
<proteinExistence type="predicted"/>
<dbReference type="GeneID" id="68866682"/>
<organism evidence="2 3">
    <name type="scientific">Saccharolobus caldissimus</name>
    <dbReference type="NCBI Taxonomy" id="1702097"/>
    <lineage>
        <taxon>Archaea</taxon>
        <taxon>Thermoproteota</taxon>
        <taxon>Thermoprotei</taxon>
        <taxon>Sulfolobales</taxon>
        <taxon>Sulfolobaceae</taxon>
        <taxon>Saccharolobus</taxon>
    </lineage>
</organism>